<organism evidence="2 3">
    <name type="scientific">Thiothrix eikelboomii</name>
    <dbReference type="NCBI Taxonomy" id="92487"/>
    <lineage>
        <taxon>Bacteria</taxon>
        <taxon>Pseudomonadati</taxon>
        <taxon>Pseudomonadota</taxon>
        <taxon>Gammaproteobacteria</taxon>
        <taxon>Thiotrichales</taxon>
        <taxon>Thiotrichaceae</taxon>
        <taxon>Thiothrix</taxon>
    </lineage>
</organism>
<reference evidence="2 3" key="1">
    <citation type="submission" date="2017-02" db="EMBL/GenBank/DDBJ databases">
        <authorList>
            <person name="Peterson S.W."/>
        </authorList>
    </citation>
    <scope>NUCLEOTIDE SEQUENCE [LARGE SCALE GENOMIC DNA]</scope>
    <source>
        <strain evidence="2 3">ATCC 49788</strain>
    </source>
</reference>
<dbReference type="PANTHER" id="PTHR43581">
    <property type="entry name" value="ATP/GTP PHOSPHATASE"/>
    <property type="match status" value="1"/>
</dbReference>
<gene>
    <name evidence="2" type="ORF">SAMN02745130_00967</name>
</gene>
<dbReference type="EMBL" id="FUYB01000003">
    <property type="protein sequence ID" value="SKA72011.1"/>
    <property type="molecule type" value="Genomic_DNA"/>
</dbReference>
<dbReference type="PANTHER" id="PTHR43581:SF2">
    <property type="entry name" value="EXCINUCLEASE ATPASE SUBUNIT"/>
    <property type="match status" value="1"/>
</dbReference>
<proteinExistence type="predicted"/>
<dbReference type="Gene3D" id="3.40.50.300">
    <property type="entry name" value="P-loop containing nucleotide triphosphate hydrolases"/>
    <property type="match status" value="1"/>
</dbReference>
<keyword evidence="3" id="KW-1185">Reference proteome</keyword>
<feature type="domain" description="Endonuclease GajA/Old nuclease/RecF-like AAA" evidence="1">
    <location>
        <begin position="99"/>
        <end position="302"/>
    </location>
</feature>
<dbReference type="InterPro" id="IPR041685">
    <property type="entry name" value="AAA_GajA/Old/RecF-like"/>
</dbReference>
<dbReference type="Pfam" id="PF13175">
    <property type="entry name" value="AAA_15"/>
    <property type="match status" value="1"/>
</dbReference>
<evidence type="ECO:0000313" key="2">
    <source>
        <dbReference type="EMBL" id="SKA72011.1"/>
    </source>
</evidence>
<evidence type="ECO:0000259" key="1">
    <source>
        <dbReference type="Pfam" id="PF13175"/>
    </source>
</evidence>
<dbReference type="OrthoDB" id="9815944at2"/>
<dbReference type="Proteomes" id="UP000190460">
    <property type="component" value="Unassembled WGS sequence"/>
</dbReference>
<dbReference type="STRING" id="92487.SAMN02745130_00967"/>
<dbReference type="RefSeq" id="WP_078921454.1">
    <property type="nucleotide sequence ID" value="NZ_FUYB01000003.1"/>
</dbReference>
<name>A0A1T4W5N4_9GAMM</name>
<dbReference type="AlphaFoldDB" id="A0A1T4W5N4"/>
<dbReference type="CDD" id="cd00267">
    <property type="entry name" value="ABC_ATPase"/>
    <property type="match status" value="1"/>
</dbReference>
<sequence length="390" mass="44278">MDITLKNLGSIQEANFTVGDLTVICGRNNTGKTYITYALYGFLDYWNAGWPEVVVPNGFDVYPLETYARRLLGVSCAEYSNNWISKIFVNTQDRFKNSIFYLDDDINETPTVKSENSKTLPKAFIASAERTGAALFQREVDFTRSRLIDILKETNINSQQLLGRFTAEYPLPVKHDIDFIRDLPNIINKQSMFAQEHPEVLQAFADIAGGEYAINTAGGISYSPSNQPDLNLSLAESSSTVRSLVEIGFYLRHLAQKGDLLMVDEPELNLHPENQRKIARLFAMLVNHGIRVFITTHSDYIIKEFNTLLLLNKSDERLQALAQREGYHSVELLKPEQLNVYMTTVDERVTDKISYTLIPAKITHDSGIELTSFNDTIEDMNRLQDEIVWG</sequence>
<evidence type="ECO:0000313" key="3">
    <source>
        <dbReference type="Proteomes" id="UP000190460"/>
    </source>
</evidence>
<dbReference type="SUPFAM" id="SSF52540">
    <property type="entry name" value="P-loop containing nucleoside triphosphate hydrolases"/>
    <property type="match status" value="1"/>
</dbReference>
<dbReference type="InterPro" id="IPR027417">
    <property type="entry name" value="P-loop_NTPase"/>
</dbReference>
<dbReference type="InterPro" id="IPR051396">
    <property type="entry name" value="Bact_Antivir_Def_Nuclease"/>
</dbReference>
<accession>A0A1T4W5N4</accession>
<protein>
    <submittedName>
        <fullName evidence="2">Predicted ATPase</fullName>
    </submittedName>
</protein>